<organism evidence="14 15">
    <name type="scientific">Pleuronectes platessa</name>
    <name type="common">European plaice</name>
    <dbReference type="NCBI Taxonomy" id="8262"/>
    <lineage>
        <taxon>Eukaryota</taxon>
        <taxon>Metazoa</taxon>
        <taxon>Chordata</taxon>
        <taxon>Craniata</taxon>
        <taxon>Vertebrata</taxon>
        <taxon>Euteleostomi</taxon>
        <taxon>Actinopterygii</taxon>
        <taxon>Neopterygii</taxon>
        <taxon>Teleostei</taxon>
        <taxon>Neoteleostei</taxon>
        <taxon>Acanthomorphata</taxon>
        <taxon>Carangaria</taxon>
        <taxon>Pleuronectiformes</taxon>
        <taxon>Pleuronectoidei</taxon>
        <taxon>Pleuronectidae</taxon>
        <taxon>Pleuronectes</taxon>
    </lineage>
</organism>
<dbReference type="SUPFAM" id="SSF63600">
    <property type="entry name" value="Telomeric repeat binding factor (TRF) dimerisation domain"/>
    <property type="match status" value="1"/>
</dbReference>
<feature type="domain" description="HTH myb-type" evidence="13">
    <location>
        <begin position="314"/>
        <end position="371"/>
    </location>
</feature>
<dbReference type="GO" id="GO:0007004">
    <property type="term" value="P:telomere maintenance via telomerase"/>
    <property type="evidence" value="ECO:0007669"/>
    <property type="project" value="TreeGrafter"/>
</dbReference>
<keyword evidence="9 10" id="KW-0131">Cell cycle</keyword>
<comment type="caution">
    <text evidence="14">The sequence shown here is derived from an EMBL/GenBank/DDBJ whole genome shotgun (WGS) entry which is preliminary data.</text>
</comment>
<evidence type="ECO:0000256" key="6">
    <source>
        <dbReference type="ARBA" id="ARBA00022895"/>
    </source>
</evidence>
<keyword evidence="6 10" id="KW-0779">Telomere</keyword>
<dbReference type="PIRSF" id="PIRSF038016">
    <property type="entry name" value="Telomere_bd-1_Pin2"/>
    <property type="match status" value="1"/>
</dbReference>
<keyword evidence="8 10" id="KW-0539">Nucleus</keyword>
<dbReference type="GO" id="GO:0071532">
    <property type="term" value="F:ankyrin repeat binding"/>
    <property type="evidence" value="ECO:0007669"/>
    <property type="project" value="TreeGrafter"/>
</dbReference>
<dbReference type="PROSITE" id="PS51294">
    <property type="entry name" value="HTH_MYB"/>
    <property type="match status" value="1"/>
</dbReference>
<comment type="function">
    <text evidence="10">Binds the telomeric double-stranded 5'-TTAGGG-3' repeat.</text>
</comment>
<dbReference type="GO" id="GO:0008301">
    <property type="term" value="F:DNA binding, bending"/>
    <property type="evidence" value="ECO:0007669"/>
    <property type="project" value="TreeGrafter"/>
</dbReference>
<evidence type="ECO:0000256" key="4">
    <source>
        <dbReference type="ARBA" id="ARBA00022553"/>
    </source>
</evidence>
<dbReference type="GO" id="GO:0098505">
    <property type="term" value="F:G-rich strand telomeric DNA binding"/>
    <property type="evidence" value="ECO:0007669"/>
    <property type="project" value="TreeGrafter"/>
</dbReference>
<dbReference type="InterPro" id="IPR017357">
    <property type="entry name" value="TERF1/2"/>
</dbReference>
<keyword evidence="3" id="KW-1017">Isopeptide bond</keyword>
<evidence type="ECO:0000256" key="2">
    <source>
        <dbReference type="ARBA" id="ARBA00022454"/>
    </source>
</evidence>
<comment type="subcellular location">
    <subcellularLocation>
        <location evidence="1">Chromosome</location>
        <location evidence="1">Telomere</location>
    </subcellularLocation>
    <subcellularLocation>
        <location evidence="10">Nucleus</location>
    </subcellularLocation>
</comment>
<accession>A0A9N7VNZ4</accession>
<dbReference type="PANTHER" id="PTHR46734:SF1">
    <property type="entry name" value="TELOMERIC REPEAT-BINDING FACTOR 1"/>
    <property type="match status" value="1"/>
</dbReference>
<dbReference type="GO" id="GO:1905839">
    <property type="term" value="P:negative regulation of telomeric D-loop disassembly"/>
    <property type="evidence" value="ECO:0007669"/>
    <property type="project" value="TreeGrafter"/>
</dbReference>
<evidence type="ECO:0000256" key="3">
    <source>
        <dbReference type="ARBA" id="ARBA00022499"/>
    </source>
</evidence>
<dbReference type="GO" id="GO:0003720">
    <property type="term" value="F:telomerase activity"/>
    <property type="evidence" value="ECO:0007669"/>
    <property type="project" value="TreeGrafter"/>
</dbReference>
<dbReference type="InterPro" id="IPR001005">
    <property type="entry name" value="SANT/Myb"/>
</dbReference>
<dbReference type="InterPro" id="IPR036507">
    <property type="entry name" value="Telomere_rpt-bd_fac_dimer_sf"/>
</dbReference>
<keyword evidence="7 10" id="KW-0238">DNA-binding</keyword>
<evidence type="ECO:0000256" key="8">
    <source>
        <dbReference type="ARBA" id="ARBA00023242"/>
    </source>
</evidence>
<sequence length="372" mass="42347">MEPLAINKSATDASELDLSVSFQHVSSVATGWMVDFMFRTLCRHFKEAEFEEFNETLSVFEAISKSPALKEDEYSEKILICAFLARVMHGKQLDVLFEEDRGVMPLMSAAKIWAKLEETVADEAVFKNITILVVVQSVAVCLEKGERSSASSALKWFENNDALPQNLGVKLKTIVTQTETYHPLLMSFSFNHLLEAVQSYLEVYLEKNPSDDLLKEATKRVLSSQSVEGLKDKVTHVSSHSETLDESMEDDPKTKESTVCLRTKRKLLSTKITEVWKPESGRKPCLSIRRIPESELSQLSQMSEKSMDSTDIQKKRKVPEKWTPQLDKYLKDGVKRHGPGKWSRILMAYDFNGRTGVMLKDRWRILVKADEV</sequence>
<dbReference type="PANTHER" id="PTHR46734">
    <property type="entry name" value="TELOMERIC REPEAT-BINDING FACTOR 1 TERF1"/>
    <property type="match status" value="1"/>
</dbReference>
<evidence type="ECO:0000256" key="9">
    <source>
        <dbReference type="ARBA" id="ARBA00023306"/>
    </source>
</evidence>
<name>A0A9N7VNZ4_PLEPL</name>
<reference evidence="14" key="1">
    <citation type="submission" date="2020-03" db="EMBL/GenBank/DDBJ databases">
        <authorList>
            <person name="Weist P."/>
        </authorList>
    </citation>
    <scope>NUCLEOTIDE SEQUENCE</scope>
</reference>
<dbReference type="Gene3D" id="1.10.10.60">
    <property type="entry name" value="Homeodomain-like"/>
    <property type="match status" value="1"/>
</dbReference>
<keyword evidence="5" id="KW-0832">Ubl conjugation</keyword>
<dbReference type="Gene3D" id="1.25.40.210">
    <property type="entry name" value="Telomere repeat-binding factor, dimerisation domain"/>
    <property type="match status" value="1"/>
</dbReference>
<evidence type="ECO:0000313" key="14">
    <source>
        <dbReference type="EMBL" id="CAB1451751.1"/>
    </source>
</evidence>
<dbReference type="GO" id="GO:0005654">
    <property type="term" value="C:nucleoplasm"/>
    <property type="evidence" value="ECO:0007669"/>
    <property type="project" value="UniProtKB-ARBA"/>
</dbReference>
<evidence type="ECO:0000259" key="12">
    <source>
        <dbReference type="PROSITE" id="PS50090"/>
    </source>
</evidence>
<dbReference type="GO" id="GO:0000783">
    <property type="term" value="C:nuclear telomere cap complex"/>
    <property type="evidence" value="ECO:0007669"/>
    <property type="project" value="TreeGrafter"/>
</dbReference>
<dbReference type="PROSITE" id="PS50090">
    <property type="entry name" value="MYB_LIKE"/>
    <property type="match status" value="1"/>
</dbReference>
<dbReference type="InterPro" id="IPR013867">
    <property type="entry name" value="Telomere_rpt-bd_fac_dimer_dom"/>
</dbReference>
<evidence type="ECO:0000259" key="13">
    <source>
        <dbReference type="PROSITE" id="PS51294"/>
    </source>
</evidence>
<evidence type="ECO:0000313" key="15">
    <source>
        <dbReference type="Proteomes" id="UP001153269"/>
    </source>
</evidence>
<evidence type="ECO:0000256" key="10">
    <source>
        <dbReference type="PIRNR" id="PIRNR038016"/>
    </source>
</evidence>
<comment type="subunit">
    <text evidence="10">Homodimer.</text>
</comment>
<dbReference type="CDD" id="cd11660">
    <property type="entry name" value="SANT_TRF"/>
    <property type="match status" value="1"/>
</dbReference>
<feature type="region of interest" description="Disordered" evidence="11">
    <location>
        <begin position="233"/>
        <end position="256"/>
    </location>
</feature>
<dbReference type="FunFam" id="1.25.40.210:FF:000001">
    <property type="entry name" value="Telomeric repeat-binding factor"/>
    <property type="match status" value="1"/>
</dbReference>
<dbReference type="Pfam" id="PF08558">
    <property type="entry name" value="TRF"/>
    <property type="match status" value="1"/>
</dbReference>
<dbReference type="InterPro" id="IPR052450">
    <property type="entry name" value="TRBD-Containing_Protein"/>
</dbReference>
<gene>
    <name evidence="14" type="ORF">PLEPLA_LOCUS39477</name>
</gene>
<keyword evidence="15" id="KW-1185">Reference proteome</keyword>
<dbReference type="Pfam" id="PF00249">
    <property type="entry name" value="Myb_DNA-binding"/>
    <property type="match status" value="1"/>
</dbReference>
<dbReference type="InterPro" id="IPR017930">
    <property type="entry name" value="Myb_dom"/>
</dbReference>
<feature type="region of interest" description="Disordered" evidence="11">
    <location>
        <begin position="297"/>
        <end position="317"/>
    </location>
</feature>
<dbReference type="GO" id="GO:0042803">
    <property type="term" value="F:protein homodimerization activity"/>
    <property type="evidence" value="ECO:0007669"/>
    <property type="project" value="UniProtKB-UniRule"/>
</dbReference>
<dbReference type="EMBL" id="CADEAL010004101">
    <property type="protein sequence ID" value="CAB1451751.1"/>
    <property type="molecule type" value="Genomic_DNA"/>
</dbReference>
<dbReference type="SMART" id="SM00717">
    <property type="entry name" value="SANT"/>
    <property type="match status" value="1"/>
</dbReference>
<protein>
    <recommendedName>
        <fullName evidence="10">Telomeric repeat-binding factor</fullName>
    </recommendedName>
</protein>
<dbReference type="GO" id="GO:0008156">
    <property type="term" value="P:negative regulation of DNA replication"/>
    <property type="evidence" value="ECO:0007669"/>
    <property type="project" value="TreeGrafter"/>
</dbReference>
<feature type="domain" description="Myb-like" evidence="12">
    <location>
        <begin position="314"/>
        <end position="367"/>
    </location>
</feature>
<keyword evidence="2" id="KW-0158">Chromosome</keyword>
<dbReference type="Proteomes" id="UP001153269">
    <property type="component" value="Unassembled WGS sequence"/>
</dbReference>
<keyword evidence="4" id="KW-0597">Phosphoprotein</keyword>
<dbReference type="InterPro" id="IPR009057">
    <property type="entry name" value="Homeodomain-like_sf"/>
</dbReference>
<evidence type="ECO:0000256" key="1">
    <source>
        <dbReference type="ARBA" id="ARBA00004574"/>
    </source>
</evidence>
<proteinExistence type="predicted"/>
<dbReference type="GO" id="GO:0008017">
    <property type="term" value="F:microtubule binding"/>
    <property type="evidence" value="ECO:0007669"/>
    <property type="project" value="TreeGrafter"/>
</dbReference>
<dbReference type="GO" id="GO:0003691">
    <property type="term" value="F:double-stranded telomeric DNA binding"/>
    <property type="evidence" value="ECO:0007669"/>
    <property type="project" value="UniProtKB-UniRule"/>
</dbReference>
<evidence type="ECO:0000256" key="11">
    <source>
        <dbReference type="SAM" id="MobiDB-lite"/>
    </source>
</evidence>
<evidence type="ECO:0000256" key="5">
    <source>
        <dbReference type="ARBA" id="ARBA00022843"/>
    </source>
</evidence>
<evidence type="ECO:0000256" key="7">
    <source>
        <dbReference type="ARBA" id="ARBA00023125"/>
    </source>
</evidence>
<dbReference type="SUPFAM" id="SSF46689">
    <property type="entry name" value="Homeodomain-like"/>
    <property type="match status" value="1"/>
</dbReference>
<dbReference type="AlphaFoldDB" id="A0A9N7VNZ4"/>